<dbReference type="AlphaFoldDB" id="A0A267H6A3"/>
<organism evidence="1 2">
    <name type="scientific">Macrostomum lignano</name>
    <dbReference type="NCBI Taxonomy" id="282301"/>
    <lineage>
        <taxon>Eukaryota</taxon>
        <taxon>Metazoa</taxon>
        <taxon>Spiralia</taxon>
        <taxon>Lophotrochozoa</taxon>
        <taxon>Platyhelminthes</taxon>
        <taxon>Rhabditophora</taxon>
        <taxon>Macrostomorpha</taxon>
        <taxon>Macrostomida</taxon>
        <taxon>Macrostomidae</taxon>
        <taxon>Macrostomum</taxon>
    </lineage>
</organism>
<protein>
    <submittedName>
        <fullName evidence="1">Uncharacterized protein</fullName>
    </submittedName>
</protein>
<dbReference type="Proteomes" id="UP000215902">
    <property type="component" value="Unassembled WGS sequence"/>
</dbReference>
<gene>
    <name evidence="1" type="ORF">BOX15_Mlig007620g1</name>
</gene>
<comment type="caution">
    <text evidence="1">The sequence shown here is derived from an EMBL/GenBank/DDBJ whole genome shotgun (WGS) entry which is preliminary data.</text>
</comment>
<dbReference type="EMBL" id="NIVC01000020">
    <property type="protein sequence ID" value="PAA93803.1"/>
    <property type="molecule type" value="Genomic_DNA"/>
</dbReference>
<evidence type="ECO:0000313" key="1">
    <source>
        <dbReference type="EMBL" id="PAA93803.1"/>
    </source>
</evidence>
<accession>A0A267H6A3</accession>
<reference evidence="1 2" key="1">
    <citation type="submission" date="2017-06" db="EMBL/GenBank/DDBJ databases">
        <title>A platform for efficient transgenesis in Macrostomum lignano, a flatworm model organism for stem cell research.</title>
        <authorList>
            <person name="Berezikov E."/>
        </authorList>
    </citation>
    <scope>NUCLEOTIDE SEQUENCE [LARGE SCALE GENOMIC DNA]</scope>
    <source>
        <strain evidence="1">DV1</strain>
        <tissue evidence="1">Whole organism</tissue>
    </source>
</reference>
<proteinExistence type="predicted"/>
<keyword evidence="2" id="KW-1185">Reference proteome</keyword>
<sequence length="72" mass="8000">MQSPLTSMHFLMRCTQLLKHQVKLASLSKFSCSLIDFGESNQKLTGFDARSLNVLRSCAVLSFGRGTLSTNF</sequence>
<name>A0A267H6A3_9PLAT</name>
<evidence type="ECO:0000313" key="2">
    <source>
        <dbReference type="Proteomes" id="UP000215902"/>
    </source>
</evidence>